<dbReference type="RefSeq" id="WP_213494803.1">
    <property type="nucleotide sequence ID" value="NZ_CP074694.1"/>
</dbReference>
<feature type="domain" description="Schlafen AlbA-2" evidence="1">
    <location>
        <begin position="19"/>
        <end position="140"/>
    </location>
</feature>
<name>A0A8E6B4E6_9BACT</name>
<evidence type="ECO:0000259" key="1">
    <source>
        <dbReference type="Pfam" id="PF04326"/>
    </source>
</evidence>
<dbReference type="KEGG" id="tsph:KIH39_18980"/>
<accession>A0A8E6B4E6</accession>
<proteinExistence type="predicted"/>
<dbReference type="Pfam" id="PF13749">
    <property type="entry name" value="HATPase_c_4"/>
    <property type="match status" value="1"/>
</dbReference>
<dbReference type="Pfam" id="PF04326">
    <property type="entry name" value="SLFN_AlbA_2"/>
    <property type="match status" value="1"/>
</dbReference>
<dbReference type="InterPro" id="IPR038461">
    <property type="entry name" value="Schlafen_AlbA_2_dom_sf"/>
</dbReference>
<dbReference type="PANTHER" id="PTHR30595:SF6">
    <property type="entry name" value="SCHLAFEN ALBA-2 DOMAIN-CONTAINING PROTEIN"/>
    <property type="match status" value="1"/>
</dbReference>
<protein>
    <submittedName>
        <fullName evidence="2">Putative DNA binding domain-containing protein</fullName>
    </submittedName>
</protein>
<dbReference type="Gene3D" id="3.30.565.60">
    <property type="match status" value="1"/>
</dbReference>
<evidence type="ECO:0000313" key="2">
    <source>
        <dbReference type="EMBL" id="QVL30921.1"/>
    </source>
</evidence>
<keyword evidence="3" id="KW-1185">Reference proteome</keyword>
<evidence type="ECO:0000313" key="3">
    <source>
        <dbReference type="Proteomes" id="UP000676194"/>
    </source>
</evidence>
<gene>
    <name evidence="2" type="ORF">KIH39_18980</name>
</gene>
<dbReference type="PANTHER" id="PTHR30595">
    <property type="entry name" value="GLPR-RELATED TRANSCRIPTIONAL REPRESSOR"/>
    <property type="match status" value="1"/>
</dbReference>
<dbReference type="AlphaFoldDB" id="A0A8E6B4E6"/>
<organism evidence="2 3">
    <name type="scientific">Telmatocola sphagniphila</name>
    <dbReference type="NCBI Taxonomy" id="1123043"/>
    <lineage>
        <taxon>Bacteria</taxon>
        <taxon>Pseudomonadati</taxon>
        <taxon>Planctomycetota</taxon>
        <taxon>Planctomycetia</taxon>
        <taxon>Gemmatales</taxon>
        <taxon>Gemmataceae</taxon>
    </lineage>
</organism>
<dbReference type="Gene3D" id="3.30.950.30">
    <property type="entry name" value="Schlafen, AAA domain"/>
    <property type="match status" value="1"/>
</dbReference>
<dbReference type="InterPro" id="IPR038475">
    <property type="entry name" value="RecG_C_sf"/>
</dbReference>
<dbReference type="EMBL" id="CP074694">
    <property type="protein sequence ID" value="QVL30921.1"/>
    <property type="molecule type" value="Genomic_DNA"/>
</dbReference>
<dbReference type="Proteomes" id="UP000676194">
    <property type="component" value="Chromosome"/>
</dbReference>
<reference evidence="2" key="1">
    <citation type="submission" date="2021-05" db="EMBL/GenBank/DDBJ databases">
        <title>Complete genome sequence of the cellulolytic planctomycete Telmatocola sphagniphila SP2T and characterization of the first cellulase from planctomycetes.</title>
        <authorList>
            <person name="Rakitin A.L."/>
            <person name="Beletsky A.V."/>
            <person name="Naumoff D.G."/>
            <person name="Kulichevskaya I.S."/>
            <person name="Mardanov A.V."/>
            <person name="Ravin N.V."/>
            <person name="Dedysh S.N."/>
        </authorList>
    </citation>
    <scope>NUCLEOTIDE SEQUENCE</scope>
    <source>
        <strain evidence="2">SP2T</strain>
    </source>
</reference>
<sequence>MNPTQLSALLVELLSLPAETEWVEWKHNNDHPEMIAERISALANSAALHGRDFGYMVWGVENGSKKVVGTTFRPRQSKKGNEELENWLMRSQHPQVNFQIHEWSHQGVPMVLFQIPRASQAPVRFGSEEFVRIGSLTKKLREYTEKERELWAIFARKPFETGIAKLDVDGPDVLTLLDFDRCFKLLQIPLPTDQQGILGKLVDERLIVPKPGGRFDITNLGAILFATDLNKFERLGRKALRIIKYRGDGRTDMEREWRDAPTQMGYAVAFEAAVAFINSQLPQNEPIGQAFREEVRVYPEKAIRELVANGLIHQEFSVTGAGPMVEIFDSRMEITNPGEPLVDTLRFIDTPPKSRNETLAAVMRRMKICEEAGTGIDKVVAAIEAFQLPAPDFTAITTSQPGFTKATLYAPRRLNDMDSKERIRACYQHACLCLVSGSRMTNTTLRERLGVEPQNYAIVSRIIRDTINANLVKAYDPNTSKRFMQYLPFWA</sequence>
<dbReference type="InterPro" id="IPR007421">
    <property type="entry name" value="Schlafen_AlbA_2_dom"/>
</dbReference>